<dbReference type="KEGG" id="scac:106088119"/>
<feature type="region of interest" description="Disordered" evidence="1">
    <location>
        <begin position="131"/>
        <end position="152"/>
    </location>
</feature>
<feature type="region of interest" description="Disordered" evidence="1">
    <location>
        <begin position="698"/>
        <end position="719"/>
    </location>
</feature>
<gene>
    <name evidence="2" type="primary">106088119</name>
</gene>
<dbReference type="Proteomes" id="UP000095300">
    <property type="component" value="Unassembled WGS sequence"/>
</dbReference>
<protein>
    <submittedName>
        <fullName evidence="2">Uncharacterized protein</fullName>
    </submittedName>
</protein>
<dbReference type="VEuPathDB" id="VectorBase:SCAU009656"/>
<sequence>MENEEQPLNIKAEHISSEILENDQTMENISQVDDFLCISSNDLLIISEVISGKDHIPAESGPNETKSQLAEHVLSCSEGSSNLSKEQEQISTDDKGNLTTAGELQGIEAIGDNDIDNSAKYVKNPFAVAKKRKNKKNGSKNQNCDGQDFDKPSDLVDTRILVKRELLDEFTTSAKNLNSKLDTPLMLRGVTKNSLYLNNQPQSELLVAPDAENNDNRLECLNYEPSIVSPNAASNTSPSIVSPNATSNASLGYPNIEHEEIELTIIKSEYIASEIPFDENAYKEQMAITDTSKLVGIPEEFSDKHSSEIAIECDGTETSINCDSNYIESEPSELDIGIHVEHELPEEFTTSRETFNSQYDPVLMSMATIENCSNFNSQPLAVTMIASNVANKGENVESLNYQSSIDTPNTSTAPETTNFLRIAEVFSGKHARKIAAKCDETELTSNCDNSNIESQHFEYGVVSHIKCELPVEANNEEHEQHHIANESIIFGSDIQIQSTPNCVENVSENTDTLTLENQQKATKTQIPHESKDKKQHSEPLRREYSKRRKQNKKIKGEYFKHVKPDTTVEKRQTRQNRMNFSLNEFPQPLKLETNDGENKKARKANEDIDVNLPRPIVLKKETMKYDINQPQTYKTVSLQPIVKIKRLNVNSHRQIKFGNKGRSSRAVEAMKNNSKHKATSINADFQRFVIPNPVHDRHCASQTTSSSRRDSGVSSTSRNSRMDDNILLEIAAERAFINHHLTHFGYSPIQFDLYNDEHNLLNFLQYLFGELVVDDK</sequence>
<feature type="compositionally biased region" description="Basic and acidic residues" evidence="1">
    <location>
        <begin position="526"/>
        <end position="543"/>
    </location>
</feature>
<keyword evidence="3" id="KW-1185">Reference proteome</keyword>
<dbReference type="OrthoDB" id="8034481at2759"/>
<evidence type="ECO:0000313" key="3">
    <source>
        <dbReference type="Proteomes" id="UP000095300"/>
    </source>
</evidence>
<dbReference type="EnsemblMetazoa" id="SCAU009656-RB">
    <property type="protein sequence ID" value="SCAU009656-PB"/>
    <property type="gene ID" value="SCAU009656"/>
</dbReference>
<evidence type="ECO:0000256" key="1">
    <source>
        <dbReference type="SAM" id="MobiDB-lite"/>
    </source>
</evidence>
<proteinExistence type="predicted"/>
<evidence type="ECO:0000313" key="2">
    <source>
        <dbReference type="EnsemblMetazoa" id="SCAU009656-PB"/>
    </source>
</evidence>
<accession>A0A1I8PNC6</accession>
<dbReference type="AlphaFoldDB" id="A0A1I8PNC6"/>
<organism evidence="2 3">
    <name type="scientific">Stomoxys calcitrans</name>
    <name type="common">Stable fly</name>
    <name type="synonym">Conops calcitrans</name>
    <dbReference type="NCBI Taxonomy" id="35570"/>
    <lineage>
        <taxon>Eukaryota</taxon>
        <taxon>Metazoa</taxon>
        <taxon>Ecdysozoa</taxon>
        <taxon>Arthropoda</taxon>
        <taxon>Hexapoda</taxon>
        <taxon>Insecta</taxon>
        <taxon>Pterygota</taxon>
        <taxon>Neoptera</taxon>
        <taxon>Endopterygota</taxon>
        <taxon>Diptera</taxon>
        <taxon>Brachycera</taxon>
        <taxon>Muscomorpha</taxon>
        <taxon>Muscoidea</taxon>
        <taxon>Muscidae</taxon>
        <taxon>Stomoxys</taxon>
    </lineage>
</organism>
<reference evidence="2" key="1">
    <citation type="submission" date="2020-05" db="UniProtKB">
        <authorList>
            <consortium name="EnsemblMetazoa"/>
        </authorList>
    </citation>
    <scope>IDENTIFICATION</scope>
    <source>
        <strain evidence="2">USDA</strain>
    </source>
</reference>
<feature type="compositionally biased region" description="Basic residues" evidence="1">
    <location>
        <begin position="544"/>
        <end position="553"/>
    </location>
</feature>
<name>A0A1I8PNC6_STOCA</name>
<feature type="region of interest" description="Disordered" evidence="1">
    <location>
        <begin position="518"/>
        <end position="557"/>
    </location>
</feature>